<protein>
    <submittedName>
        <fullName evidence="1">Uncharacterized protein</fullName>
    </submittedName>
</protein>
<dbReference type="EMBL" id="BOPL01000001">
    <property type="protein sequence ID" value="GIJ98489.1"/>
    <property type="molecule type" value="Genomic_DNA"/>
</dbReference>
<evidence type="ECO:0000313" key="1">
    <source>
        <dbReference type="EMBL" id="GIJ98489.1"/>
    </source>
</evidence>
<dbReference type="Proteomes" id="UP000710440">
    <property type="component" value="Unassembled WGS sequence"/>
</dbReference>
<sequence length="289" mass="32944">MSFLNLDLLGTAKQEKHHVCVNPLYNEKRNAYLDGLYDTWELVSNVENPYLGPASLARFGIKCHNLLQESSFVEVPYATKFFRRMPHGKLQEYLIDMDDEETVCCISDEKDLWGLNTQVLRELDSVMLAATICTALGLAFNAYERKTSDGQQVTLRQISGWKKADFGLGIFHDVFYDDIFHSKHWYPEDAWQSGKPKDQPHVMFTLAHEYEVKDNSLLRGEVMALSIMGGRKGRVLQAYFADEGLVIFKSRLFLFAGEEDGKTSSEFFLQYMGSEIFGDTAVTETPSIL</sequence>
<name>A0A9P3BL67_ASPVI</name>
<dbReference type="OrthoDB" id="4177740at2759"/>
<keyword evidence="2" id="KW-1185">Reference proteome</keyword>
<dbReference type="AlphaFoldDB" id="A0A9P3BL67"/>
<organism evidence="1 2">
    <name type="scientific">Aspergillus viridinutans</name>
    <dbReference type="NCBI Taxonomy" id="75553"/>
    <lineage>
        <taxon>Eukaryota</taxon>
        <taxon>Fungi</taxon>
        <taxon>Dikarya</taxon>
        <taxon>Ascomycota</taxon>
        <taxon>Pezizomycotina</taxon>
        <taxon>Eurotiomycetes</taxon>
        <taxon>Eurotiomycetidae</taxon>
        <taxon>Eurotiales</taxon>
        <taxon>Aspergillaceae</taxon>
        <taxon>Aspergillus</taxon>
        <taxon>Aspergillus subgen. Fumigati</taxon>
    </lineage>
</organism>
<gene>
    <name evidence="1" type="ORF">Aspvir_000606</name>
</gene>
<evidence type="ECO:0000313" key="2">
    <source>
        <dbReference type="Proteomes" id="UP000710440"/>
    </source>
</evidence>
<dbReference type="RefSeq" id="XP_043121676.1">
    <property type="nucleotide sequence ID" value="XM_043265741.1"/>
</dbReference>
<comment type="caution">
    <text evidence="1">The sequence shown here is derived from an EMBL/GenBank/DDBJ whole genome shotgun (WGS) entry which is preliminary data.</text>
</comment>
<proteinExistence type="predicted"/>
<reference evidence="1 2" key="1">
    <citation type="submission" date="2021-02" db="EMBL/GenBank/DDBJ databases">
        <title>Pan-genome distribution and transcriptional activeness of fungal secondary metabolism genes in Aspergillus section Fumigati.</title>
        <authorList>
            <person name="Takahashi H."/>
            <person name="Umemura M."/>
            <person name="Ninomiya A."/>
            <person name="Kusuya Y."/>
            <person name="Urayama S."/>
            <person name="Shimizu M."/>
            <person name="Watanabe A."/>
            <person name="Kamei K."/>
            <person name="Yaguchi T."/>
            <person name="Hagiwara D."/>
        </authorList>
    </citation>
    <scope>NUCLEOTIDE SEQUENCE [LARGE SCALE GENOMIC DNA]</scope>
    <source>
        <strain evidence="1 2">IFM 47045</strain>
    </source>
</reference>
<dbReference type="GeneID" id="66928588"/>
<accession>A0A9P3BL67</accession>